<reference evidence="10" key="1">
    <citation type="submission" date="2022-08" db="EMBL/GenBank/DDBJ databases">
        <title>Genomic Encyclopedia of Type Strains, Phase III (KMG-III): the genomes of soil and plant-associated and newly described type strains.</title>
        <authorList>
            <person name="Whitman W."/>
        </authorList>
    </citation>
    <scope>NUCLEOTIDE SEQUENCE</scope>
    <source>
        <strain evidence="10">HMT 1</strain>
    </source>
</reference>
<comment type="subcellular location">
    <subcellularLocation>
        <location evidence="1">Cell membrane</location>
        <topology evidence="1">Multi-pass membrane protein</topology>
    </subcellularLocation>
</comment>
<feature type="transmembrane region" description="Helical" evidence="8">
    <location>
        <begin position="268"/>
        <end position="288"/>
    </location>
</feature>
<dbReference type="InterPro" id="IPR036259">
    <property type="entry name" value="MFS_trans_sf"/>
</dbReference>
<dbReference type="SUPFAM" id="SSF103473">
    <property type="entry name" value="MFS general substrate transporter"/>
    <property type="match status" value="1"/>
</dbReference>
<keyword evidence="2" id="KW-0813">Transport</keyword>
<sequence length="450" mass="47511">MSAPVDATGRRLALMFRALKHRNYRLYAAGQLISLVGTWMQTVAQSWLIYRLTDSAALLGLIGFASQIPVFLLAPIGGAFADQHNRHRILIFAQALAMLLAATLAVLTLSGMVQVWHVFVLASLLGLVNAFDIPTRQSFLVDLVGKQDLFNAISLNSSIVNGARLIGPALAGVLVVAVGEGWVFAINAISFVAVLAGLLMIRVSIQRPAPQSMSKLQSIIEGFRYAWQTRPVRGLLLLLGLVSLMGMPYAVLMPIFADRILHGGADALGLLMGASGLGALIGALTLAARSGIYGLGRWVACAAGGFGLGLVLFSLSSHFWLSVGIMVVTGFAMMIEMSASNTLIQSMVPDHLRGRVMAVYSMMFMGMAPLGALLAGMLAERIGAPLTVRIGGAVCVIGAVGFALALPKLRREGRQIIVALQMTGGSPANEMTGEAGILPHADDGAKTPKR</sequence>
<dbReference type="AlphaFoldDB" id="A0AAE3HMG6"/>
<evidence type="ECO:0000256" key="3">
    <source>
        <dbReference type="ARBA" id="ARBA00022475"/>
    </source>
</evidence>
<protein>
    <submittedName>
        <fullName evidence="10">MFS family permease</fullName>
    </submittedName>
</protein>
<feature type="transmembrane region" description="Helical" evidence="8">
    <location>
        <begin position="56"/>
        <end position="77"/>
    </location>
</feature>
<feature type="transmembrane region" description="Helical" evidence="8">
    <location>
        <begin position="89"/>
        <end position="109"/>
    </location>
</feature>
<evidence type="ECO:0000256" key="2">
    <source>
        <dbReference type="ARBA" id="ARBA00022448"/>
    </source>
</evidence>
<gene>
    <name evidence="10" type="ORF">J2T55_001696</name>
</gene>
<feature type="transmembrane region" description="Helical" evidence="8">
    <location>
        <begin position="26"/>
        <end position="50"/>
    </location>
</feature>
<name>A0AAE3HMG6_9GAMM</name>
<keyword evidence="11" id="KW-1185">Reference proteome</keyword>
<evidence type="ECO:0000259" key="9">
    <source>
        <dbReference type="PROSITE" id="PS50850"/>
    </source>
</evidence>
<feature type="compositionally biased region" description="Basic and acidic residues" evidence="7">
    <location>
        <begin position="440"/>
        <end position="450"/>
    </location>
</feature>
<dbReference type="InterPro" id="IPR010290">
    <property type="entry name" value="TM_effector"/>
</dbReference>
<keyword evidence="3" id="KW-1003">Cell membrane</keyword>
<dbReference type="Pfam" id="PF05977">
    <property type="entry name" value="MFS_3"/>
    <property type="match status" value="1"/>
</dbReference>
<dbReference type="PANTHER" id="PTHR23513:SF11">
    <property type="entry name" value="STAPHYLOFERRIN A TRANSPORTER"/>
    <property type="match status" value="1"/>
</dbReference>
<keyword evidence="6 8" id="KW-0472">Membrane</keyword>
<dbReference type="PROSITE" id="PS50850">
    <property type="entry name" value="MFS"/>
    <property type="match status" value="1"/>
</dbReference>
<feature type="transmembrane region" description="Helical" evidence="8">
    <location>
        <begin position="115"/>
        <end position="133"/>
    </location>
</feature>
<dbReference type="GO" id="GO:0022857">
    <property type="term" value="F:transmembrane transporter activity"/>
    <property type="evidence" value="ECO:0007669"/>
    <property type="project" value="InterPro"/>
</dbReference>
<evidence type="ECO:0000313" key="11">
    <source>
        <dbReference type="Proteomes" id="UP001204445"/>
    </source>
</evidence>
<accession>A0AAE3HMG6</accession>
<proteinExistence type="predicted"/>
<keyword evidence="5 8" id="KW-1133">Transmembrane helix</keyword>
<feature type="transmembrane region" description="Helical" evidence="8">
    <location>
        <begin position="356"/>
        <end position="378"/>
    </location>
</feature>
<feature type="transmembrane region" description="Helical" evidence="8">
    <location>
        <begin position="295"/>
        <end position="313"/>
    </location>
</feature>
<dbReference type="Gene3D" id="1.20.1250.20">
    <property type="entry name" value="MFS general substrate transporter like domains"/>
    <property type="match status" value="1"/>
</dbReference>
<dbReference type="CDD" id="cd06173">
    <property type="entry name" value="MFS_MefA_like"/>
    <property type="match status" value="1"/>
</dbReference>
<dbReference type="RefSeq" id="WP_259055593.1">
    <property type="nucleotide sequence ID" value="NZ_JANUCT010000010.1"/>
</dbReference>
<dbReference type="GO" id="GO:0005886">
    <property type="term" value="C:plasma membrane"/>
    <property type="evidence" value="ECO:0007669"/>
    <property type="project" value="UniProtKB-SubCell"/>
</dbReference>
<dbReference type="EMBL" id="JANUCT010000010">
    <property type="protein sequence ID" value="MCS3903667.1"/>
    <property type="molecule type" value="Genomic_DNA"/>
</dbReference>
<evidence type="ECO:0000256" key="4">
    <source>
        <dbReference type="ARBA" id="ARBA00022692"/>
    </source>
</evidence>
<feature type="transmembrane region" description="Helical" evidence="8">
    <location>
        <begin position="182"/>
        <end position="205"/>
    </location>
</feature>
<evidence type="ECO:0000256" key="5">
    <source>
        <dbReference type="ARBA" id="ARBA00022989"/>
    </source>
</evidence>
<organism evidence="10 11">
    <name type="scientific">Methylohalomonas lacus</name>
    <dbReference type="NCBI Taxonomy" id="398773"/>
    <lineage>
        <taxon>Bacteria</taxon>
        <taxon>Pseudomonadati</taxon>
        <taxon>Pseudomonadota</taxon>
        <taxon>Gammaproteobacteria</taxon>
        <taxon>Methylohalomonadales</taxon>
        <taxon>Methylohalomonadaceae</taxon>
        <taxon>Methylohalomonas</taxon>
    </lineage>
</organism>
<feature type="region of interest" description="Disordered" evidence="7">
    <location>
        <begin position="431"/>
        <end position="450"/>
    </location>
</feature>
<feature type="transmembrane region" description="Helical" evidence="8">
    <location>
        <begin position="234"/>
        <end position="256"/>
    </location>
</feature>
<keyword evidence="4 8" id="KW-0812">Transmembrane</keyword>
<evidence type="ECO:0000256" key="7">
    <source>
        <dbReference type="SAM" id="MobiDB-lite"/>
    </source>
</evidence>
<dbReference type="PANTHER" id="PTHR23513">
    <property type="entry name" value="INTEGRAL MEMBRANE EFFLUX PROTEIN-RELATED"/>
    <property type="match status" value="1"/>
</dbReference>
<feature type="transmembrane region" description="Helical" evidence="8">
    <location>
        <begin position="153"/>
        <end position="176"/>
    </location>
</feature>
<comment type="caution">
    <text evidence="10">The sequence shown here is derived from an EMBL/GenBank/DDBJ whole genome shotgun (WGS) entry which is preliminary data.</text>
</comment>
<evidence type="ECO:0000313" key="10">
    <source>
        <dbReference type="EMBL" id="MCS3903667.1"/>
    </source>
</evidence>
<dbReference type="InterPro" id="IPR020846">
    <property type="entry name" value="MFS_dom"/>
</dbReference>
<dbReference type="Proteomes" id="UP001204445">
    <property type="component" value="Unassembled WGS sequence"/>
</dbReference>
<feature type="transmembrane region" description="Helical" evidence="8">
    <location>
        <begin position="384"/>
        <end position="406"/>
    </location>
</feature>
<evidence type="ECO:0000256" key="8">
    <source>
        <dbReference type="SAM" id="Phobius"/>
    </source>
</evidence>
<evidence type="ECO:0000256" key="6">
    <source>
        <dbReference type="ARBA" id="ARBA00023136"/>
    </source>
</evidence>
<evidence type="ECO:0000256" key="1">
    <source>
        <dbReference type="ARBA" id="ARBA00004651"/>
    </source>
</evidence>
<feature type="transmembrane region" description="Helical" evidence="8">
    <location>
        <begin position="319"/>
        <end position="344"/>
    </location>
</feature>
<feature type="domain" description="Major facilitator superfamily (MFS) profile" evidence="9">
    <location>
        <begin position="23"/>
        <end position="410"/>
    </location>
</feature>